<protein>
    <submittedName>
        <fullName evidence="1">CBS domain protein</fullName>
    </submittedName>
</protein>
<keyword evidence="2" id="KW-1185">Reference proteome</keyword>
<dbReference type="AlphaFoldDB" id="A0A0W0SS10"/>
<reference evidence="1 2" key="1">
    <citation type="submission" date="2015-11" db="EMBL/GenBank/DDBJ databases">
        <title>Genomic analysis of 38 Legionella species identifies large and diverse effector repertoires.</title>
        <authorList>
            <person name="Burstein D."/>
            <person name="Amaro F."/>
            <person name="Zusman T."/>
            <person name="Lifshitz Z."/>
            <person name="Cohen O."/>
            <person name="Gilbert J.A."/>
            <person name="Pupko T."/>
            <person name="Shuman H.A."/>
            <person name="Segal G."/>
        </authorList>
    </citation>
    <scope>NUCLEOTIDE SEQUENCE [LARGE SCALE GENOMIC DNA]</scope>
    <source>
        <strain evidence="1 2">ATCC 700990</strain>
    </source>
</reference>
<dbReference type="Gene3D" id="3.10.580.10">
    <property type="entry name" value="CBS-domain"/>
    <property type="match status" value="1"/>
</dbReference>
<dbReference type="RefSeq" id="WP_058496728.1">
    <property type="nucleotide sequence ID" value="NZ_CAAAIU010000001.1"/>
</dbReference>
<evidence type="ECO:0000313" key="2">
    <source>
        <dbReference type="Proteomes" id="UP000054736"/>
    </source>
</evidence>
<evidence type="ECO:0000313" key="1">
    <source>
        <dbReference type="EMBL" id="KTC86152.1"/>
    </source>
</evidence>
<dbReference type="SUPFAM" id="SSF54631">
    <property type="entry name" value="CBS-domain pair"/>
    <property type="match status" value="1"/>
</dbReference>
<accession>A0A0W0SS10</accession>
<sequence>MILNTCDINNVNHVITPDENYEITLDSPALDIFTDFKKTSPLVIEQCLDVVTAEDLMKRTHVRLKLVLDHGEFVGTLAYEDLISEKVMSRANHVHRADILVSEVMTPKTCLKAIKFTEVKRARVGDIVETLKNEGKQHFLVIDGAEHHIRGIFSSSDIARRLHVPFSIDRVSTFIDIYKAIMR</sequence>
<dbReference type="InterPro" id="IPR046342">
    <property type="entry name" value="CBS_dom_sf"/>
</dbReference>
<dbReference type="STRING" id="1212489.Ldro_2477"/>
<dbReference type="Proteomes" id="UP000054736">
    <property type="component" value="Unassembled WGS sequence"/>
</dbReference>
<name>A0A0W0SS10_9GAMM</name>
<organism evidence="1 2">
    <name type="scientific">Legionella drozanskii LLAP-1</name>
    <dbReference type="NCBI Taxonomy" id="1212489"/>
    <lineage>
        <taxon>Bacteria</taxon>
        <taxon>Pseudomonadati</taxon>
        <taxon>Pseudomonadota</taxon>
        <taxon>Gammaproteobacteria</taxon>
        <taxon>Legionellales</taxon>
        <taxon>Legionellaceae</taxon>
        <taxon>Legionella</taxon>
    </lineage>
</organism>
<dbReference type="PATRIC" id="fig|1212489.4.peg.2611"/>
<dbReference type="EMBL" id="LNXY01000027">
    <property type="protein sequence ID" value="KTC86152.1"/>
    <property type="molecule type" value="Genomic_DNA"/>
</dbReference>
<comment type="caution">
    <text evidence="1">The sequence shown here is derived from an EMBL/GenBank/DDBJ whole genome shotgun (WGS) entry which is preliminary data.</text>
</comment>
<gene>
    <name evidence="1" type="ORF">Ldro_2477</name>
</gene>
<proteinExistence type="predicted"/>